<dbReference type="Pfam" id="PF08402">
    <property type="entry name" value="TOBE_2"/>
    <property type="match status" value="1"/>
</dbReference>
<reference evidence="9" key="1">
    <citation type="submission" date="2021-03" db="EMBL/GenBank/DDBJ databases">
        <title>Genome sequencing and assembly of Tianweitania sediminis.</title>
        <authorList>
            <person name="Chhetri G."/>
        </authorList>
    </citation>
    <scope>NUCLEOTIDE SEQUENCE</scope>
    <source>
        <strain evidence="9">Z8</strain>
    </source>
</reference>
<comment type="caution">
    <text evidence="9">The sequence shown here is derived from an EMBL/GenBank/DDBJ whole genome shotgun (WGS) entry which is preliminary data.</text>
</comment>
<keyword evidence="1 7" id="KW-0813">Transport</keyword>
<evidence type="ECO:0000259" key="8">
    <source>
        <dbReference type="PROSITE" id="PS50893"/>
    </source>
</evidence>
<sequence length="365" mass="40265">MATASTTTALPVLVQSLSKHFGEVRAVEDITFDIRPGEFLTLLGPSGSGKTTLLMMIAGFSRPTAGSIQIAGQEIVHLPPHKRNIGMVFQNYALFPHMTVGENVAYPLRLRGVGKAEIKDRVQRVLDLVQLGSYADRNISQLSGGQRQRIALARAIVFEPKILLMDEPLSALDKQLRETMQIEIRSLHDRLGMTTISVTHDQREALTMSDRIAVFSKGRLAQVATPSDLYEHPESQFVAEFIGESSFLPLEEKNGQWCYNGRPLKLADDGIGAADTMLLMLRPERLRWTEDNAAASGDGNQFTGQVRTVVFQGESLLFEVMLDGGHTVFVRMANRSENVRALPQAGQSVALRLERADARLVRAEG</sequence>
<evidence type="ECO:0000256" key="2">
    <source>
        <dbReference type="ARBA" id="ARBA00022475"/>
    </source>
</evidence>
<comment type="subunit">
    <text evidence="7">The complex is composed of two ATP-binding proteins (PotA), two transmembrane proteins (PotB and PotC) and a solute-binding protein (PotD).</text>
</comment>
<evidence type="ECO:0000256" key="3">
    <source>
        <dbReference type="ARBA" id="ARBA00022741"/>
    </source>
</evidence>
<keyword evidence="2 7" id="KW-1003">Cell membrane</keyword>
<dbReference type="SUPFAM" id="SSF52540">
    <property type="entry name" value="P-loop containing nucleoside triphosphate hydrolases"/>
    <property type="match status" value="1"/>
</dbReference>
<organism evidence="9 10">
    <name type="scientific">Tianweitania sediminis</name>
    <dbReference type="NCBI Taxonomy" id="1502156"/>
    <lineage>
        <taxon>Bacteria</taxon>
        <taxon>Pseudomonadati</taxon>
        <taxon>Pseudomonadota</taxon>
        <taxon>Alphaproteobacteria</taxon>
        <taxon>Hyphomicrobiales</taxon>
        <taxon>Phyllobacteriaceae</taxon>
        <taxon>Tianweitania</taxon>
    </lineage>
</organism>
<dbReference type="InterPro" id="IPR027417">
    <property type="entry name" value="P-loop_NTPase"/>
</dbReference>
<dbReference type="Gene3D" id="3.40.50.300">
    <property type="entry name" value="P-loop containing nucleotide triphosphate hydrolases"/>
    <property type="match status" value="1"/>
</dbReference>
<evidence type="ECO:0000256" key="1">
    <source>
        <dbReference type="ARBA" id="ARBA00022448"/>
    </source>
</evidence>
<keyword evidence="3 7" id="KW-0547">Nucleotide-binding</keyword>
<keyword evidence="6 7" id="KW-0472">Membrane</keyword>
<dbReference type="PANTHER" id="PTHR42781">
    <property type="entry name" value="SPERMIDINE/PUTRESCINE IMPORT ATP-BINDING PROTEIN POTA"/>
    <property type="match status" value="1"/>
</dbReference>
<dbReference type="Pfam" id="PF00005">
    <property type="entry name" value="ABC_tran"/>
    <property type="match status" value="1"/>
</dbReference>
<keyword evidence="4 7" id="KW-0067">ATP-binding</keyword>
<protein>
    <recommendedName>
        <fullName evidence="7">Spermidine/putrescine import ATP-binding protein PotA</fullName>
        <ecNumber evidence="7">7.6.2.11</ecNumber>
    </recommendedName>
</protein>
<dbReference type="GO" id="GO:0043190">
    <property type="term" value="C:ATP-binding cassette (ABC) transporter complex"/>
    <property type="evidence" value="ECO:0007669"/>
    <property type="project" value="InterPro"/>
</dbReference>
<dbReference type="GO" id="GO:0015417">
    <property type="term" value="F:ABC-type polyamine transporter activity"/>
    <property type="evidence" value="ECO:0007669"/>
    <property type="project" value="UniProtKB-EC"/>
</dbReference>
<dbReference type="RefSeq" id="WP_209333081.1">
    <property type="nucleotide sequence ID" value="NZ_JAGIYY010000001.1"/>
</dbReference>
<evidence type="ECO:0000313" key="9">
    <source>
        <dbReference type="EMBL" id="MBP0437034.1"/>
    </source>
</evidence>
<evidence type="ECO:0000313" key="10">
    <source>
        <dbReference type="Proteomes" id="UP000666240"/>
    </source>
</evidence>
<dbReference type="GO" id="GO:0015847">
    <property type="term" value="P:putrescine transport"/>
    <property type="evidence" value="ECO:0007669"/>
    <property type="project" value="UniProtKB-ARBA"/>
</dbReference>
<dbReference type="EC" id="7.6.2.11" evidence="7"/>
<dbReference type="InterPro" id="IPR003439">
    <property type="entry name" value="ABC_transporter-like_ATP-bd"/>
</dbReference>
<comment type="catalytic activity">
    <reaction evidence="7">
        <text>ATP + H2O + polyamine-[polyamine-binding protein]Side 1 = ADP + phosphate + polyamineSide 2 + [polyamine-binding protein]Side 1.</text>
        <dbReference type="EC" id="7.6.2.11"/>
    </reaction>
</comment>
<proteinExistence type="inferred from homology"/>
<evidence type="ECO:0000256" key="6">
    <source>
        <dbReference type="ARBA" id="ARBA00023136"/>
    </source>
</evidence>
<name>A0A8J7RJU4_9HYPH</name>
<dbReference type="NCBIfam" id="TIGR01187">
    <property type="entry name" value="potA"/>
    <property type="match status" value="1"/>
</dbReference>
<dbReference type="GO" id="GO:0016887">
    <property type="term" value="F:ATP hydrolysis activity"/>
    <property type="evidence" value="ECO:0007669"/>
    <property type="project" value="InterPro"/>
</dbReference>
<dbReference type="SUPFAM" id="SSF50331">
    <property type="entry name" value="MOP-like"/>
    <property type="match status" value="1"/>
</dbReference>
<dbReference type="EMBL" id="JAGIYY010000001">
    <property type="protein sequence ID" value="MBP0437034.1"/>
    <property type="molecule type" value="Genomic_DNA"/>
</dbReference>
<dbReference type="FunFam" id="3.40.50.300:FF:000133">
    <property type="entry name" value="Spermidine/putrescine import ATP-binding protein PotA"/>
    <property type="match status" value="1"/>
</dbReference>
<keyword evidence="5 7" id="KW-1278">Translocase</keyword>
<dbReference type="InterPro" id="IPR050093">
    <property type="entry name" value="ABC_SmlMolc_Importer"/>
</dbReference>
<dbReference type="PANTHER" id="PTHR42781:SF4">
    <property type="entry name" value="SPERMIDINE_PUTRESCINE IMPORT ATP-BINDING PROTEIN POTA"/>
    <property type="match status" value="1"/>
</dbReference>
<comment type="function">
    <text evidence="7">Part of the ABC transporter complex PotABCD involved in spermidine/putrescine import. Responsible for energy coupling to the transport system.</text>
</comment>
<evidence type="ECO:0000256" key="4">
    <source>
        <dbReference type="ARBA" id="ARBA00022840"/>
    </source>
</evidence>
<dbReference type="InterPro" id="IPR017871">
    <property type="entry name" value="ABC_transporter-like_CS"/>
</dbReference>
<dbReference type="Proteomes" id="UP000666240">
    <property type="component" value="Unassembled WGS sequence"/>
</dbReference>
<dbReference type="InterPro" id="IPR013611">
    <property type="entry name" value="Transp-assoc_OB_typ2"/>
</dbReference>
<keyword evidence="10" id="KW-1185">Reference proteome</keyword>
<gene>
    <name evidence="7" type="primary">potA</name>
    <name evidence="9" type="ORF">J5Y06_00025</name>
</gene>
<dbReference type="GO" id="GO:0005524">
    <property type="term" value="F:ATP binding"/>
    <property type="evidence" value="ECO:0007669"/>
    <property type="project" value="UniProtKB-KW"/>
</dbReference>
<evidence type="ECO:0000256" key="5">
    <source>
        <dbReference type="ARBA" id="ARBA00022967"/>
    </source>
</evidence>
<accession>A0A8J7RJU4</accession>
<dbReference type="PROSITE" id="PS00211">
    <property type="entry name" value="ABC_TRANSPORTER_1"/>
    <property type="match status" value="1"/>
</dbReference>
<dbReference type="InterPro" id="IPR005893">
    <property type="entry name" value="PotA-like"/>
</dbReference>
<feature type="domain" description="ABC transporter" evidence="8">
    <location>
        <begin position="12"/>
        <end position="242"/>
    </location>
</feature>
<comment type="similarity">
    <text evidence="7">Belongs to the ABC transporter superfamily. Spermidine/putrescine importer (TC 3.A.1.11.1) family.</text>
</comment>
<dbReference type="SMART" id="SM00382">
    <property type="entry name" value="AAA"/>
    <property type="match status" value="1"/>
</dbReference>
<dbReference type="AlphaFoldDB" id="A0A8J7RJU4"/>
<evidence type="ECO:0000256" key="7">
    <source>
        <dbReference type="RuleBase" id="RU364083"/>
    </source>
</evidence>
<dbReference type="InterPro" id="IPR008995">
    <property type="entry name" value="Mo/tungstate-bd_C_term_dom"/>
</dbReference>
<dbReference type="PROSITE" id="PS50893">
    <property type="entry name" value="ABC_TRANSPORTER_2"/>
    <property type="match status" value="1"/>
</dbReference>
<dbReference type="InterPro" id="IPR003593">
    <property type="entry name" value="AAA+_ATPase"/>
</dbReference>